<proteinExistence type="predicted"/>
<dbReference type="EMBL" id="JASCIQ010000004">
    <property type="protein sequence ID" value="MDI3403178.1"/>
    <property type="molecule type" value="Genomic_DNA"/>
</dbReference>
<feature type="domain" description="NAD(P) transhydrogenase alpha subunit C-terminal" evidence="1">
    <location>
        <begin position="1"/>
        <end position="46"/>
    </location>
</feature>
<evidence type="ECO:0000313" key="2">
    <source>
        <dbReference type="EMBL" id="MDI3403178.1"/>
    </source>
</evidence>
<dbReference type="Proteomes" id="UP001223978">
    <property type="component" value="Unassembled WGS sequence"/>
</dbReference>
<sequence length="55" mass="5680">MLAGFVGHAVISKVPNTLHTPLMSGTNAIHGVVLLGGLVLARTATSVWQVESPET</sequence>
<gene>
    <name evidence="2" type="ORF">QIS96_04975</name>
</gene>
<accession>A0ABT6S6W4</accession>
<dbReference type="InterPro" id="IPR024605">
    <property type="entry name" value="NADP_transhyd_a_C"/>
</dbReference>
<organism evidence="2 3">
    <name type="scientific">Streptomyces cavernicola</name>
    <dbReference type="NCBI Taxonomy" id="3043613"/>
    <lineage>
        <taxon>Bacteria</taxon>
        <taxon>Bacillati</taxon>
        <taxon>Actinomycetota</taxon>
        <taxon>Actinomycetes</taxon>
        <taxon>Kitasatosporales</taxon>
        <taxon>Streptomycetaceae</taxon>
        <taxon>Streptomyces</taxon>
    </lineage>
</organism>
<dbReference type="RefSeq" id="WP_282541132.1">
    <property type="nucleotide sequence ID" value="NZ_JASCIQ010000004.1"/>
</dbReference>
<evidence type="ECO:0000313" key="3">
    <source>
        <dbReference type="Proteomes" id="UP001223978"/>
    </source>
</evidence>
<protein>
    <submittedName>
        <fullName evidence="2">Proton-translocating transhydrogenase family protein</fullName>
    </submittedName>
</protein>
<comment type="caution">
    <text evidence="2">The sequence shown here is derived from an EMBL/GenBank/DDBJ whole genome shotgun (WGS) entry which is preliminary data.</text>
</comment>
<reference evidence="2 3" key="1">
    <citation type="submission" date="2023-05" db="EMBL/GenBank/DDBJ databases">
        <title>Draft genome sequence of Streptomyces sp. B-S-A6 isolated from a cave soil in Thailand.</title>
        <authorList>
            <person name="Chamroensaksri N."/>
            <person name="Muangham S."/>
        </authorList>
    </citation>
    <scope>NUCLEOTIDE SEQUENCE [LARGE SCALE GENOMIC DNA]</scope>
    <source>
        <strain evidence="2 3">B-S-A6</strain>
    </source>
</reference>
<name>A0ABT6S6W4_9ACTN</name>
<keyword evidence="3" id="KW-1185">Reference proteome</keyword>
<evidence type="ECO:0000259" key="1">
    <source>
        <dbReference type="Pfam" id="PF12769"/>
    </source>
</evidence>
<dbReference type="Pfam" id="PF12769">
    <property type="entry name" value="PNTB_4TM"/>
    <property type="match status" value="1"/>
</dbReference>